<dbReference type="Gene3D" id="3.40.50.150">
    <property type="entry name" value="Vaccinia Virus protein VP39"/>
    <property type="match status" value="1"/>
</dbReference>
<name>A0AAD3DDF1_9CHLO</name>
<organism evidence="11 12">
    <name type="scientific">Astrephomene gubernaculifera</name>
    <dbReference type="NCBI Taxonomy" id="47775"/>
    <lineage>
        <taxon>Eukaryota</taxon>
        <taxon>Viridiplantae</taxon>
        <taxon>Chlorophyta</taxon>
        <taxon>core chlorophytes</taxon>
        <taxon>Chlorophyceae</taxon>
        <taxon>CS clade</taxon>
        <taxon>Chlamydomonadales</taxon>
        <taxon>Astrephomenaceae</taxon>
        <taxon>Astrephomene</taxon>
    </lineage>
</organism>
<feature type="binding site" evidence="7">
    <location>
        <position position="42"/>
    </location>
    <ligand>
        <name>S-adenosyl-L-methionine</name>
        <dbReference type="ChEBI" id="CHEBI:59789"/>
    </ligand>
</feature>
<evidence type="ECO:0000256" key="3">
    <source>
        <dbReference type="ARBA" id="ARBA00022679"/>
    </source>
</evidence>
<reference evidence="11 12" key="1">
    <citation type="journal article" date="2021" name="Sci. Rep.">
        <title>Genome sequencing of the multicellular alga Astrephomene provides insights into convergent evolution of germ-soma differentiation.</title>
        <authorList>
            <person name="Yamashita S."/>
            <person name="Yamamoto K."/>
            <person name="Matsuzaki R."/>
            <person name="Suzuki S."/>
            <person name="Yamaguchi H."/>
            <person name="Hirooka S."/>
            <person name="Minakuchi Y."/>
            <person name="Miyagishima S."/>
            <person name="Kawachi M."/>
            <person name="Toyoda A."/>
            <person name="Nozaki H."/>
        </authorList>
    </citation>
    <scope>NUCLEOTIDE SEQUENCE [LARGE SCALE GENOMIC DNA]</scope>
    <source>
        <strain evidence="11 12">NIES-4017</strain>
    </source>
</reference>
<dbReference type="PROSITE" id="PS51689">
    <property type="entry name" value="SAM_RNA_A_N6_MT"/>
    <property type="match status" value="1"/>
</dbReference>
<evidence type="ECO:0000256" key="1">
    <source>
        <dbReference type="ARBA" id="ARBA00022552"/>
    </source>
</evidence>
<protein>
    <recommendedName>
        <fullName evidence="8">rRNA adenine N(6)-methyltransferase</fullName>
        <ecNumber evidence="8">2.1.1.-</ecNumber>
    </recommendedName>
</protein>
<dbReference type="CDD" id="cd02440">
    <property type="entry name" value="AdoMet_MTases"/>
    <property type="match status" value="1"/>
</dbReference>
<dbReference type="GO" id="GO:0003723">
    <property type="term" value="F:RNA binding"/>
    <property type="evidence" value="ECO:0007669"/>
    <property type="project" value="UniProtKB-UniRule"/>
</dbReference>
<dbReference type="SMART" id="SM00650">
    <property type="entry name" value="rADc"/>
    <property type="match status" value="1"/>
</dbReference>
<sequence length="386" mass="41334">MSGKGKDGLRVAGGVQKKTSRKGPNTGVSGLEFHKSKGQHILRNPLVVQAIVDKAGVKSTDVVLEIGPGTGNLTVKLLEKAKKVIAIELDPRMVLELQRRVQGTPYANNLQIIHGDFMRVDLPYFDLCVANIPYNISSPLTFKLLAHRPAFRAAVIMYQHEFAMRLVAKPGEQLYSRLAVNTQLLARVSHLLKVGKNNFRPPPKVDSSVVRIEPRHPPPPVNFLEWDGLVRLCFSRKNKTLGAIFRQANTLQALEANYRTYQALQGAAAGGAAAAAAAGGAGGGAGAASGIQSLGTAGEQDAMDQDEAMEEDAMDDDDDDAATVVGAPSGSRGGRRGGGRVSAEFKELVMKVLTDNGLDCNRSSKMSQEEFLQLLALFNAAGIHFA</sequence>
<evidence type="ECO:0000256" key="4">
    <source>
        <dbReference type="ARBA" id="ARBA00022691"/>
    </source>
</evidence>
<dbReference type="Gene3D" id="1.10.8.480">
    <property type="match status" value="1"/>
</dbReference>
<feature type="region of interest" description="Disordered" evidence="9">
    <location>
        <begin position="1"/>
        <end position="30"/>
    </location>
</feature>
<comment type="caution">
    <text evidence="11">The sequence shown here is derived from an EMBL/GenBank/DDBJ whole genome shotgun (WGS) entry which is preliminary data.</text>
</comment>
<evidence type="ECO:0000256" key="8">
    <source>
        <dbReference type="RuleBase" id="RU362106"/>
    </source>
</evidence>
<dbReference type="EC" id="2.1.1.-" evidence="8"/>
<dbReference type="InterPro" id="IPR029063">
    <property type="entry name" value="SAM-dependent_MTases_sf"/>
</dbReference>
<keyword evidence="4 7" id="KW-0949">S-adenosyl-L-methionine</keyword>
<feature type="binding site" evidence="7">
    <location>
        <position position="40"/>
    </location>
    <ligand>
        <name>S-adenosyl-L-methionine</name>
        <dbReference type="ChEBI" id="CHEBI:59789"/>
    </ligand>
</feature>
<dbReference type="InterPro" id="IPR001737">
    <property type="entry name" value="KsgA/Erm"/>
</dbReference>
<evidence type="ECO:0000256" key="6">
    <source>
        <dbReference type="ARBA" id="ARBA00061109"/>
    </source>
</evidence>
<evidence type="ECO:0000256" key="7">
    <source>
        <dbReference type="PROSITE-ProRule" id="PRU01026"/>
    </source>
</evidence>
<keyword evidence="3 7" id="KW-0808">Transferase</keyword>
<comment type="similarity">
    <text evidence="6 7 8">Belongs to the class I-like SAM-binding methyltransferase superfamily. rRNA adenine N(6)-methyltransferase family.</text>
</comment>
<dbReference type="HAMAP" id="MF_00607">
    <property type="entry name" value="16SrRNA_methyltr_A"/>
    <property type="match status" value="1"/>
</dbReference>
<proteinExistence type="inferred from homology"/>
<keyword evidence="2 7" id="KW-0489">Methyltransferase</keyword>
<dbReference type="AlphaFoldDB" id="A0AAD3DDF1"/>
<evidence type="ECO:0000259" key="10">
    <source>
        <dbReference type="SMART" id="SM00650"/>
    </source>
</evidence>
<feature type="binding site" evidence="7">
    <location>
        <position position="67"/>
    </location>
    <ligand>
        <name>S-adenosyl-L-methionine</name>
        <dbReference type="ChEBI" id="CHEBI:59789"/>
    </ligand>
</feature>
<keyword evidence="5 7" id="KW-0694">RNA-binding</keyword>
<gene>
    <name evidence="11" type="ORF">Agub_g184</name>
</gene>
<dbReference type="EMBL" id="BMAR01000001">
    <property type="protein sequence ID" value="GFR39705.1"/>
    <property type="molecule type" value="Genomic_DNA"/>
</dbReference>
<dbReference type="Pfam" id="PF00398">
    <property type="entry name" value="RrnaAD"/>
    <property type="match status" value="1"/>
</dbReference>
<dbReference type="NCBIfam" id="TIGR00755">
    <property type="entry name" value="ksgA"/>
    <property type="match status" value="1"/>
</dbReference>
<feature type="binding site" evidence="7">
    <location>
        <position position="131"/>
    </location>
    <ligand>
        <name>S-adenosyl-L-methionine</name>
        <dbReference type="ChEBI" id="CHEBI:59789"/>
    </ligand>
</feature>
<feature type="region of interest" description="Disordered" evidence="9">
    <location>
        <begin position="296"/>
        <end position="339"/>
    </location>
</feature>
<accession>A0AAD3DDF1</accession>
<evidence type="ECO:0000313" key="12">
    <source>
        <dbReference type="Proteomes" id="UP001054857"/>
    </source>
</evidence>
<dbReference type="InterPro" id="IPR020598">
    <property type="entry name" value="rRNA_Ade_methylase_Trfase_N"/>
</dbReference>
<dbReference type="FunFam" id="3.40.50.150:FF:000007">
    <property type="entry name" value="rRNA adenine N(6)-methyltransferase"/>
    <property type="match status" value="1"/>
</dbReference>
<evidence type="ECO:0000256" key="5">
    <source>
        <dbReference type="ARBA" id="ARBA00022884"/>
    </source>
</evidence>
<dbReference type="Proteomes" id="UP001054857">
    <property type="component" value="Unassembled WGS sequence"/>
</dbReference>
<evidence type="ECO:0000313" key="11">
    <source>
        <dbReference type="EMBL" id="GFR39705.1"/>
    </source>
</evidence>
<dbReference type="InterPro" id="IPR020596">
    <property type="entry name" value="rRNA_Ade_Mease_Trfase_CS"/>
</dbReference>
<keyword evidence="1 8" id="KW-0698">rRNA processing</keyword>
<keyword evidence="12" id="KW-1185">Reference proteome</keyword>
<dbReference type="SUPFAM" id="SSF53335">
    <property type="entry name" value="S-adenosyl-L-methionine-dependent methyltransferases"/>
    <property type="match status" value="1"/>
</dbReference>
<feature type="domain" description="Ribosomal RNA adenine methylase transferase N-terminal" evidence="10">
    <location>
        <begin position="47"/>
        <end position="216"/>
    </location>
</feature>
<feature type="binding site" evidence="7">
    <location>
        <position position="116"/>
    </location>
    <ligand>
        <name>S-adenosyl-L-methionine</name>
        <dbReference type="ChEBI" id="CHEBI:59789"/>
    </ligand>
</feature>
<dbReference type="GO" id="GO:0000179">
    <property type="term" value="F:rRNA (adenine-N6,N6-)-dimethyltransferase activity"/>
    <property type="evidence" value="ECO:0007669"/>
    <property type="project" value="UniProtKB-UniRule"/>
</dbReference>
<feature type="compositionally biased region" description="Acidic residues" evidence="9">
    <location>
        <begin position="301"/>
        <end position="321"/>
    </location>
</feature>
<feature type="binding site" evidence="7">
    <location>
        <position position="88"/>
    </location>
    <ligand>
        <name>S-adenosyl-L-methionine</name>
        <dbReference type="ChEBI" id="CHEBI:59789"/>
    </ligand>
</feature>
<dbReference type="PANTHER" id="PTHR11727">
    <property type="entry name" value="DIMETHYLADENOSINE TRANSFERASE"/>
    <property type="match status" value="1"/>
</dbReference>
<dbReference type="PROSITE" id="PS01131">
    <property type="entry name" value="RRNA_A_DIMETH"/>
    <property type="match status" value="1"/>
</dbReference>
<evidence type="ECO:0000256" key="9">
    <source>
        <dbReference type="SAM" id="MobiDB-lite"/>
    </source>
</evidence>
<dbReference type="InterPro" id="IPR011530">
    <property type="entry name" value="rRNA_adenine_dimethylase"/>
</dbReference>
<evidence type="ECO:0000256" key="2">
    <source>
        <dbReference type="ARBA" id="ARBA00022603"/>
    </source>
</evidence>
<dbReference type="PANTHER" id="PTHR11727:SF7">
    <property type="entry name" value="DIMETHYLADENOSINE TRANSFERASE-RELATED"/>
    <property type="match status" value="1"/>
</dbReference>